<evidence type="ECO:0000256" key="3">
    <source>
        <dbReference type="ARBA" id="ARBA00004642"/>
    </source>
</evidence>
<evidence type="ECO:0000256" key="2">
    <source>
        <dbReference type="ARBA" id="ARBA00004604"/>
    </source>
</evidence>
<dbReference type="PANTHER" id="PTHR16056:SF2">
    <property type="entry name" value="TESTIS-EXPRESSED PROTEIN 10"/>
    <property type="match status" value="1"/>
</dbReference>
<organism evidence="9 10">
    <name type="scientific">Piromyces finnis</name>
    <dbReference type="NCBI Taxonomy" id="1754191"/>
    <lineage>
        <taxon>Eukaryota</taxon>
        <taxon>Fungi</taxon>
        <taxon>Fungi incertae sedis</taxon>
        <taxon>Chytridiomycota</taxon>
        <taxon>Chytridiomycota incertae sedis</taxon>
        <taxon>Neocallimastigomycetes</taxon>
        <taxon>Neocallimastigales</taxon>
        <taxon>Neocallimastigaceae</taxon>
        <taxon>Piromyces</taxon>
    </lineage>
</organism>
<keyword evidence="6" id="KW-0690">Ribosome biogenesis</keyword>
<dbReference type="InterPro" id="IPR011989">
    <property type="entry name" value="ARM-like"/>
</dbReference>
<dbReference type="STRING" id="1754191.A0A1Y1VCV9"/>
<evidence type="ECO:0000259" key="7">
    <source>
        <dbReference type="Pfam" id="PF12333"/>
    </source>
</evidence>
<feature type="domain" description="Pre-rRNA-processing protein Ipi1 N-terminal" evidence="7">
    <location>
        <begin position="167"/>
        <end position="268"/>
    </location>
</feature>
<dbReference type="InterPro" id="IPR024679">
    <property type="entry name" value="Ipi1_N"/>
</dbReference>
<keyword evidence="6" id="KW-0698">rRNA processing</keyword>
<dbReference type="EMBL" id="MCFH01000014">
    <property type="protein sequence ID" value="ORX53017.1"/>
    <property type="molecule type" value="Genomic_DNA"/>
</dbReference>
<dbReference type="Proteomes" id="UP000193719">
    <property type="component" value="Unassembled WGS sequence"/>
</dbReference>
<evidence type="ECO:0000256" key="5">
    <source>
        <dbReference type="ARBA" id="ARBA00023242"/>
    </source>
</evidence>
<evidence type="ECO:0000313" key="9">
    <source>
        <dbReference type="EMBL" id="ORX53017.1"/>
    </source>
</evidence>
<comment type="function">
    <text evidence="1 6">Component of the RIX1 complex required for processing of ITS2 sequences from 35S pre-rRNA.</text>
</comment>
<dbReference type="GO" id="GO:0005634">
    <property type="term" value="C:nucleus"/>
    <property type="evidence" value="ECO:0007669"/>
    <property type="project" value="UniProtKB-SubCell"/>
</dbReference>
<name>A0A1Y1VCV9_9FUNG</name>
<reference evidence="9 10" key="2">
    <citation type="submission" date="2016-08" db="EMBL/GenBank/DDBJ databases">
        <title>Pervasive Adenine N6-methylation of Active Genes in Fungi.</title>
        <authorList>
            <consortium name="DOE Joint Genome Institute"/>
            <person name="Mondo S.J."/>
            <person name="Dannebaum R.O."/>
            <person name="Kuo R.C."/>
            <person name="Labutti K."/>
            <person name="Haridas S."/>
            <person name="Kuo A."/>
            <person name="Salamov A."/>
            <person name="Ahrendt S.R."/>
            <person name="Lipzen A."/>
            <person name="Sullivan W."/>
            <person name="Andreopoulos W.B."/>
            <person name="Clum A."/>
            <person name="Lindquist E."/>
            <person name="Daum C."/>
            <person name="Ramamoorthy G.K."/>
            <person name="Gryganskyi A."/>
            <person name="Culley D."/>
            <person name="Magnuson J.K."/>
            <person name="James T.Y."/>
            <person name="O'Malley M.A."/>
            <person name="Stajich J.E."/>
            <person name="Spatafora J.W."/>
            <person name="Visel A."/>
            <person name="Grigoriev I.V."/>
        </authorList>
    </citation>
    <scope>NUCLEOTIDE SEQUENCE [LARGE SCALE GENOMIC DNA]</scope>
    <source>
        <strain evidence="10">finn</strain>
    </source>
</reference>
<evidence type="ECO:0000256" key="4">
    <source>
        <dbReference type="ARBA" id="ARBA00006427"/>
    </source>
</evidence>
<comment type="subunit">
    <text evidence="6">Component of the RIX1 complex.</text>
</comment>
<evidence type="ECO:0000256" key="1">
    <source>
        <dbReference type="ARBA" id="ARBA00002355"/>
    </source>
</evidence>
<dbReference type="AlphaFoldDB" id="A0A1Y1VCV9"/>
<protein>
    <recommendedName>
        <fullName evidence="6">Pre-rRNA-processing protein</fullName>
    </recommendedName>
</protein>
<dbReference type="Pfam" id="PF25781">
    <property type="entry name" value="TPR_TEX10"/>
    <property type="match status" value="1"/>
</dbReference>
<sequence>MAFKSINKNSKCQRQVKEKKIEKSRFSSIVLLNFYIINFKRNRIKQKLKVGKKKLAPSTQTDISFKSKAIYIPDQGITEEKKKEVTNSRNLTLKELLVQVKHYSSVTRKDALNGIKEIYTNYPDEIFLNLGTIFEKTIPVLVDKEPDVRLALLQFFKALIPDLKQDQIKPFMSVFMAYLCSAMTHILEDIRLDSLKFLKLFIDNHPTLTIHYSNKLIPNFLNHLTGDMKMNSKSNSSSLSSSLLVNPKSKLGSTKSRAAILSSFYDFLSIIIKEEKINGNKQENEEIKDNINWNKQSSISLYSNTEHVYNKYNDSHNTLSIFNAEQKTNKNPDRIDKDSLGISETNTFLKSQDIKNSYNLNDKTQLKDFMDVLLPVLFNCWIETSSDAFIGNVNFSPALVIIKTIIQIQNLVWKKYSENQTEANSWVESYLKLIINHMMIYFPFGSEKCSIKDQKTEDYVKEININFCELLSIFLSLEWDDNSKLIHVCLNNLMKYFNIFFGKRKNNKFVMINDIKAEHLNTLFPAILKLINSLPENDVIKIIDIISEYFIKVHSQSGAKRALISFINQLLDENELFYQSPVFFDHMKKIYSSLSRLMWELKTIYLKTTETIFDILLKLFKFGISFQERIQFFESLQMTMIPYFYVEIPNKGSVFGPFIQLPSNLQKKLINVIYYFPSINEKFFKSLLICCKNQYLSSESVDKILEVFELRQNLPYTNKIIPKQYLSFILSILLGYNHSEIEKLNERYLDKQVIPALKAQESVVKRLRSLNGIPQDKILNLLEPFTIKTFNNSLPDHSLYGLIYVIVHFINYKETCSKNYIHIICENISRLLEATWSKDNYMK</sequence>
<dbReference type="OrthoDB" id="361362at2759"/>
<evidence type="ECO:0000313" key="10">
    <source>
        <dbReference type="Proteomes" id="UP000193719"/>
    </source>
</evidence>
<evidence type="ECO:0000259" key="8">
    <source>
        <dbReference type="Pfam" id="PF25781"/>
    </source>
</evidence>
<comment type="caution">
    <text evidence="9">The sequence shown here is derived from an EMBL/GenBank/DDBJ whole genome shotgun (WGS) entry which is preliminary data.</text>
</comment>
<dbReference type="PANTHER" id="PTHR16056">
    <property type="entry name" value="REGULATOR OF MICROTUBULE DYNAMICS PROTEIN"/>
    <property type="match status" value="1"/>
</dbReference>
<dbReference type="Pfam" id="PF12333">
    <property type="entry name" value="Ipi1_N"/>
    <property type="match status" value="1"/>
</dbReference>
<dbReference type="GO" id="GO:0120330">
    <property type="term" value="C:rixosome complex"/>
    <property type="evidence" value="ECO:0007669"/>
    <property type="project" value="UniProtKB-UniRule"/>
</dbReference>
<evidence type="ECO:0000256" key="6">
    <source>
        <dbReference type="RuleBase" id="RU368021"/>
    </source>
</evidence>
<dbReference type="InterPro" id="IPR016024">
    <property type="entry name" value="ARM-type_fold"/>
</dbReference>
<comment type="subcellular location">
    <subcellularLocation>
        <location evidence="2">Nucleus</location>
        <location evidence="2">Nucleolus</location>
    </subcellularLocation>
    <subcellularLocation>
        <location evidence="3">Nucleus</location>
        <location evidence="3">Nucleoplasm</location>
    </subcellularLocation>
</comment>
<keyword evidence="5 6" id="KW-0539">Nucleus</keyword>
<dbReference type="InterPro" id="IPR057949">
    <property type="entry name" value="TPR_TEX10"/>
</dbReference>
<comment type="similarity">
    <text evidence="4 6">Belongs to the IPI1/TEX10 family.</text>
</comment>
<gene>
    <name evidence="9" type="ORF">BCR36DRAFT_369273</name>
</gene>
<keyword evidence="10" id="KW-1185">Reference proteome</keyword>
<dbReference type="Gene3D" id="1.25.10.10">
    <property type="entry name" value="Leucine-rich Repeat Variant"/>
    <property type="match status" value="1"/>
</dbReference>
<proteinExistence type="inferred from homology"/>
<accession>A0A1Y1VCV9</accession>
<reference evidence="9 10" key="1">
    <citation type="submission" date="2016-08" db="EMBL/GenBank/DDBJ databases">
        <title>Genomes of anaerobic fungi encode conserved fungal cellulosomes for biomass hydrolysis.</title>
        <authorList>
            <consortium name="DOE Joint Genome Institute"/>
            <person name="Haitjema C.H."/>
            <person name="Gilmore S.P."/>
            <person name="Henske J.K."/>
            <person name="Solomon K.V."/>
            <person name="De Groot R."/>
            <person name="Kuo A."/>
            <person name="Mondo S.J."/>
            <person name="Salamov A.A."/>
            <person name="Labutti K."/>
            <person name="Zhao Z."/>
            <person name="Chiniquy J."/>
            <person name="Barry K."/>
            <person name="Brewer H.M."/>
            <person name="Purvine S.O."/>
            <person name="Wright A.T."/>
            <person name="Boxma B."/>
            <person name="Van Alen T."/>
            <person name="Hackstein J.H."/>
            <person name="Baker S.E."/>
            <person name="Grigoriev I.V."/>
            <person name="O'Malley M.A."/>
        </authorList>
    </citation>
    <scope>NUCLEOTIDE SEQUENCE [LARGE SCALE GENOMIC DNA]</scope>
    <source>
        <strain evidence="10">finn</strain>
    </source>
</reference>
<dbReference type="SUPFAM" id="SSF48371">
    <property type="entry name" value="ARM repeat"/>
    <property type="match status" value="1"/>
</dbReference>
<feature type="domain" description="TEX10-like TPR repeats" evidence="8">
    <location>
        <begin position="593"/>
        <end position="826"/>
    </location>
</feature>
<dbReference type="GO" id="GO:0006364">
    <property type="term" value="P:rRNA processing"/>
    <property type="evidence" value="ECO:0007669"/>
    <property type="project" value="UniProtKB-UniRule"/>
</dbReference>